<evidence type="ECO:0000259" key="14">
    <source>
        <dbReference type="Pfam" id="PF02542"/>
    </source>
</evidence>
<feature type="binding site" evidence="11">
    <location>
        <begin position="430"/>
        <end position="433"/>
    </location>
    <ligand>
        <name>4-CDP-2-C-methyl-D-erythritol 2-phosphate</name>
        <dbReference type="ChEBI" id="CHEBI:57919"/>
    </ligand>
</feature>
<gene>
    <name evidence="11" type="primary">ispF</name>
    <name evidence="15" type="ORF">HNR11_000620</name>
</gene>
<name>A0A7Z0J2N4_9MICC</name>
<dbReference type="NCBIfam" id="TIGR00151">
    <property type="entry name" value="ispF"/>
    <property type="match status" value="1"/>
</dbReference>
<keyword evidence="7 11" id="KW-0479">Metal-binding</keyword>
<feature type="binding site" evidence="11">
    <location>
        <position position="437"/>
    </location>
    <ligand>
        <name>4-CDP-2-C-methyl-D-erythritol 2-phosphate</name>
        <dbReference type="ChEBI" id="CHEBI:57919"/>
    </ligand>
</feature>
<dbReference type="Pfam" id="PF02542">
    <property type="entry name" value="YgbB"/>
    <property type="match status" value="1"/>
</dbReference>
<dbReference type="InterPro" id="IPR029044">
    <property type="entry name" value="Nucleotide-diphossugar_trans"/>
</dbReference>
<feature type="binding site" evidence="11">
    <location>
        <position position="303"/>
    </location>
    <ligand>
        <name>a divalent metal cation</name>
        <dbReference type="ChEBI" id="CHEBI:60240"/>
    </ligand>
</feature>
<feature type="binding site" evidence="11">
    <location>
        <position position="338"/>
    </location>
    <ligand>
        <name>a divalent metal cation</name>
        <dbReference type="ChEBI" id="CHEBI:60240"/>
    </ligand>
</feature>
<reference evidence="15 16" key="1">
    <citation type="submission" date="2020-07" db="EMBL/GenBank/DDBJ databases">
        <title>Sequencing the genomes of 1000 actinobacteria strains.</title>
        <authorList>
            <person name="Klenk H.-P."/>
        </authorList>
    </citation>
    <scope>NUCLEOTIDE SEQUENCE [LARGE SCALE GENOMIC DNA]</scope>
    <source>
        <strain evidence="15 16">DSM 15664</strain>
    </source>
</reference>
<evidence type="ECO:0000256" key="5">
    <source>
        <dbReference type="ARBA" id="ARBA00022679"/>
    </source>
</evidence>
<evidence type="ECO:0000256" key="1">
    <source>
        <dbReference type="ARBA" id="ARBA00000200"/>
    </source>
</evidence>
<dbReference type="RefSeq" id="WP_179441098.1">
    <property type="nucleotide sequence ID" value="NZ_BAAALK010000006.1"/>
</dbReference>
<feature type="site" description="Transition state stabilizer" evidence="11">
    <location>
        <position position="330"/>
    </location>
</feature>
<comment type="function">
    <text evidence="11">Involved in the biosynthesis of isopentenyl diphosphate (IPP) and dimethylallyl diphosphate (DMAPP), two major building blocks of isoprenoid compounds. Catalyzes the conversion of 4-diphosphocytidyl-2-C-methyl-D-erythritol 2-phosphate (CDP-ME2P) to 2-C-methyl-D-erythritol 2,4-cyclodiphosphate (ME-CPP) with a corresponding release of cytidine 5-monophosphate (CMP).</text>
</comment>
<feature type="binding site" evidence="11">
    <location>
        <begin position="330"/>
        <end position="331"/>
    </location>
    <ligand>
        <name>4-CDP-2-C-methyl-D-erythritol 2-phosphate</name>
        <dbReference type="ChEBI" id="CHEBI:57919"/>
    </ligand>
</feature>
<dbReference type="PANTHER" id="PTHR43181:SF1">
    <property type="entry name" value="2-C-METHYL-D-ERYTHRITOL 2,4-CYCLODIPHOSPHATE SYNTHASE, CHLOROPLASTIC"/>
    <property type="match status" value="1"/>
</dbReference>
<dbReference type="HAMAP" id="MF_00107">
    <property type="entry name" value="IspF"/>
    <property type="match status" value="1"/>
</dbReference>
<dbReference type="EC" id="4.6.1.12" evidence="4 11"/>
<evidence type="ECO:0000256" key="7">
    <source>
        <dbReference type="ARBA" id="ARBA00022723"/>
    </source>
</evidence>
<dbReference type="AlphaFoldDB" id="A0A7Z0J2N4"/>
<dbReference type="Gene3D" id="3.90.550.10">
    <property type="entry name" value="Spore Coat Polysaccharide Biosynthesis Protein SpsA, Chain A"/>
    <property type="match status" value="1"/>
</dbReference>
<dbReference type="CDD" id="cd00554">
    <property type="entry name" value="MECDP_synthase"/>
    <property type="match status" value="1"/>
</dbReference>
<comment type="caution">
    <text evidence="11">Lacks conserved residue(s) required for the propagation of feature annotation.</text>
</comment>
<keyword evidence="6 15" id="KW-0548">Nucleotidyltransferase</keyword>
<dbReference type="SUPFAM" id="SSF53448">
    <property type="entry name" value="Nucleotide-diphospho-sugar transferases"/>
    <property type="match status" value="1"/>
</dbReference>
<dbReference type="SUPFAM" id="SSF69765">
    <property type="entry name" value="IpsF-like"/>
    <property type="match status" value="1"/>
</dbReference>
<dbReference type="PROSITE" id="PS01350">
    <property type="entry name" value="ISPF"/>
    <property type="match status" value="1"/>
</dbReference>
<evidence type="ECO:0000256" key="11">
    <source>
        <dbReference type="HAMAP-Rule" id="MF_00107"/>
    </source>
</evidence>
<feature type="binding site" evidence="11">
    <location>
        <begin position="352"/>
        <end position="354"/>
    </location>
    <ligand>
        <name>4-CDP-2-C-methyl-D-erythritol 2-phosphate</name>
        <dbReference type="ChEBI" id="CHEBI:57919"/>
    </ligand>
</feature>
<keyword evidence="10" id="KW-0511">Multifunctional enzyme</keyword>
<keyword evidence="8 11" id="KW-0414">Isoprene biosynthesis</keyword>
<comment type="similarity">
    <text evidence="3 11 12">Belongs to the IspF family.</text>
</comment>
<feature type="region of interest" description="Disordered" evidence="13">
    <location>
        <begin position="58"/>
        <end position="78"/>
    </location>
</feature>
<keyword evidence="9 11" id="KW-0456">Lyase</keyword>
<dbReference type="GO" id="GO:0008685">
    <property type="term" value="F:2-C-methyl-D-erythritol 2,4-cyclodiphosphate synthase activity"/>
    <property type="evidence" value="ECO:0007669"/>
    <property type="project" value="UniProtKB-UniRule"/>
</dbReference>
<evidence type="ECO:0000313" key="16">
    <source>
        <dbReference type="Proteomes" id="UP000560069"/>
    </source>
</evidence>
<dbReference type="GO" id="GO:0070567">
    <property type="term" value="F:cytidylyltransferase activity"/>
    <property type="evidence" value="ECO:0007669"/>
    <property type="project" value="InterPro"/>
</dbReference>
<evidence type="ECO:0000256" key="8">
    <source>
        <dbReference type="ARBA" id="ARBA00023229"/>
    </source>
</evidence>
<protein>
    <recommendedName>
        <fullName evidence="4 11">2-C-methyl-D-erythritol 2,4-cyclodiphosphate synthase</fullName>
        <shortName evidence="11">MECDP-synthase</shortName>
        <shortName evidence="11">MECPP-synthase</shortName>
        <shortName evidence="11">MECPS</shortName>
        <ecNumber evidence="4 11">4.6.1.12</ecNumber>
    </recommendedName>
</protein>
<comment type="cofactor">
    <cofactor evidence="11">
        <name>a divalent metal cation</name>
        <dbReference type="ChEBI" id="CHEBI:60240"/>
    </cofactor>
    <text evidence="11">Binds 1 divalent metal cation per subunit.</text>
</comment>
<dbReference type="Pfam" id="PF01128">
    <property type="entry name" value="IspD"/>
    <property type="match status" value="1"/>
</dbReference>
<dbReference type="InterPro" id="IPR003526">
    <property type="entry name" value="MECDP_synthase"/>
</dbReference>
<comment type="catalytic activity">
    <reaction evidence="1 11 12">
        <text>4-CDP-2-C-methyl-D-erythritol 2-phosphate = 2-C-methyl-D-erythritol 2,4-cyclic diphosphate + CMP</text>
        <dbReference type="Rhea" id="RHEA:23864"/>
        <dbReference type="ChEBI" id="CHEBI:57919"/>
        <dbReference type="ChEBI" id="CHEBI:58483"/>
        <dbReference type="ChEBI" id="CHEBI:60377"/>
        <dbReference type="EC" id="4.6.1.12"/>
    </reaction>
</comment>
<evidence type="ECO:0000256" key="4">
    <source>
        <dbReference type="ARBA" id="ARBA00012579"/>
    </source>
</evidence>
<dbReference type="InterPro" id="IPR034683">
    <property type="entry name" value="IspD/TarI"/>
</dbReference>
<dbReference type="UniPathway" id="UPA00056">
    <property type="reaction ID" value="UER00095"/>
</dbReference>
<comment type="pathway">
    <text evidence="2 11">Isoprenoid biosynthesis; isopentenyl diphosphate biosynthesis via DXP pathway; isopentenyl diphosphate from 1-deoxy-D-xylulose 5-phosphate: step 4/6.</text>
</comment>
<dbReference type="FunFam" id="3.30.1330.50:FF:000003">
    <property type="entry name" value="2-C-methyl-D-erythritol 2,4-cyclodiphosphate synthase"/>
    <property type="match status" value="1"/>
</dbReference>
<feature type="domain" description="2-C-methyl-D-erythritol 2,4-cyclodiphosphate synthase" evidence="14">
    <location>
        <begin position="295"/>
        <end position="452"/>
    </location>
</feature>
<proteinExistence type="inferred from homology"/>
<dbReference type="Proteomes" id="UP000560069">
    <property type="component" value="Unassembled WGS sequence"/>
</dbReference>
<dbReference type="InterPro" id="IPR020555">
    <property type="entry name" value="MECDP_synthase_CS"/>
</dbReference>
<evidence type="ECO:0000256" key="3">
    <source>
        <dbReference type="ARBA" id="ARBA00008480"/>
    </source>
</evidence>
<feature type="binding site" evidence="11">
    <location>
        <position position="301"/>
    </location>
    <ligand>
        <name>a divalent metal cation</name>
        <dbReference type="ChEBI" id="CHEBI:60240"/>
    </ligand>
</feature>
<feature type="site" description="Transition state stabilizer" evidence="11">
    <location>
        <position position="431"/>
    </location>
</feature>
<keyword evidence="5 15" id="KW-0808">Transferase</keyword>
<comment type="caution">
    <text evidence="15">The sequence shown here is derived from an EMBL/GenBank/DDBJ whole genome shotgun (WGS) entry which is preliminary data.</text>
</comment>
<comment type="subunit">
    <text evidence="11">Homotrimer.</text>
</comment>
<evidence type="ECO:0000256" key="2">
    <source>
        <dbReference type="ARBA" id="ARBA00004709"/>
    </source>
</evidence>
<sequence>MNRPDAGTGTPVTARRAIIVVAAGSGERLGRGIPKACVELAGRPILAHVMQRIQELTQGPMNPGGAAPGPGTPDPEAPGLDAVVLVLPADKSSVETLTAVGEQFRTATGVPVHLTRGGASRSSSVRAGVHELLRAAAGTWDPASTSVLIQDAARAMTPPGVYETVFAAVEAGAPAVVPALRVTDTIKRVHTEPGAATGAETVLETVPRSELRAVQTPQGFTLQLLQRAFDFIGDLPDAQAETLTDEAMIAEAMGVEVAVVPGSEQAVKITGPSDLAAAESLIQTTGAAAQPVLPRVGIGHDVHGFAPEDQPRDLWLAGLYWPGQQGLTGHSDGDAVAHACCDALFSAAGLGDLGVHFGADTIGTARPELEGASGAQLLAEAARILAREGFGIGSIAVQFVGQRPKFGPRRAEAQQVLSAAAGAPVAISATTSDGLGFTGRGEGILATATAVVYTLRTEDRIG</sequence>
<dbReference type="GO" id="GO:0019288">
    <property type="term" value="P:isopentenyl diphosphate biosynthetic process, methylerythritol 4-phosphate pathway"/>
    <property type="evidence" value="ECO:0007669"/>
    <property type="project" value="UniProtKB-UniRule"/>
</dbReference>
<evidence type="ECO:0000256" key="9">
    <source>
        <dbReference type="ARBA" id="ARBA00023239"/>
    </source>
</evidence>
<evidence type="ECO:0000256" key="10">
    <source>
        <dbReference type="ARBA" id="ARBA00023268"/>
    </source>
</evidence>
<dbReference type="InterPro" id="IPR036571">
    <property type="entry name" value="MECDP_synthase_sf"/>
</dbReference>
<keyword evidence="16" id="KW-1185">Reference proteome</keyword>
<dbReference type="Gene3D" id="3.30.1330.50">
    <property type="entry name" value="2-C-methyl-D-erythritol 2,4-cyclodiphosphate synthase"/>
    <property type="match status" value="1"/>
</dbReference>
<dbReference type="EMBL" id="JACCFQ010000001">
    <property type="protein sequence ID" value="NYJ16086.1"/>
    <property type="molecule type" value="Genomic_DNA"/>
</dbReference>
<dbReference type="GO" id="GO:0046872">
    <property type="term" value="F:metal ion binding"/>
    <property type="evidence" value="ECO:0007669"/>
    <property type="project" value="UniProtKB-KW"/>
</dbReference>
<evidence type="ECO:0000256" key="13">
    <source>
        <dbReference type="SAM" id="MobiDB-lite"/>
    </source>
</evidence>
<feature type="binding site" evidence="11">
    <location>
        <begin position="301"/>
        <end position="303"/>
    </location>
    <ligand>
        <name>4-CDP-2-C-methyl-D-erythritol 2-phosphate</name>
        <dbReference type="ChEBI" id="CHEBI:57919"/>
    </ligand>
</feature>
<feature type="binding site" evidence="11">
    <location>
        <position position="440"/>
    </location>
    <ligand>
        <name>4-CDP-2-C-methyl-D-erythritol 2-phosphate</name>
        <dbReference type="ChEBI" id="CHEBI:57919"/>
    </ligand>
</feature>
<dbReference type="PANTHER" id="PTHR43181">
    <property type="entry name" value="2-C-METHYL-D-ERYTHRITOL 2,4-CYCLODIPHOSPHATE SYNTHASE, CHLOROPLASTIC"/>
    <property type="match status" value="1"/>
</dbReference>
<organism evidence="15 16">
    <name type="scientific">Nesterenkonia sandarakina</name>
    <dbReference type="NCBI Taxonomy" id="272918"/>
    <lineage>
        <taxon>Bacteria</taxon>
        <taxon>Bacillati</taxon>
        <taxon>Actinomycetota</taxon>
        <taxon>Actinomycetes</taxon>
        <taxon>Micrococcales</taxon>
        <taxon>Micrococcaceae</taxon>
        <taxon>Nesterenkonia</taxon>
    </lineage>
</organism>
<evidence type="ECO:0000256" key="6">
    <source>
        <dbReference type="ARBA" id="ARBA00022695"/>
    </source>
</evidence>
<accession>A0A7Z0J2N4</accession>
<dbReference type="CDD" id="cd02516">
    <property type="entry name" value="CDP-ME_synthetase"/>
    <property type="match status" value="1"/>
</dbReference>
<evidence type="ECO:0000313" key="15">
    <source>
        <dbReference type="EMBL" id="NYJ16086.1"/>
    </source>
</evidence>
<evidence type="ECO:0000256" key="12">
    <source>
        <dbReference type="RuleBase" id="RU004395"/>
    </source>
</evidence>
<dbReference type="GO" id="GO:0016114">
    <property type="term" value="P:terpenoid biosynthetic process"/>
    <property type="evidence" value="ECO:0007669"/>
    <property type="project" value="InterPro"/>
</dbReference>